<organism evidence="7">
    <name type="scientific">Ditylum brightwellii</name>
    <dbReference type="NCBI Taxonomy" id="49249"/>
    <lineage>
        <taxon>Eukaryota</taxon>
        <taxon>Sar</taxon>
        <taxon>Stramenopiles</taxon>
        <taxon>Ochrophyta</taxon>
        <taxon>Bacillariophyta</taxon>
        <taxon>Mediophyceae</taxon>
        <taxon>Lithodesmiophycidae</taxon>
        <taxon>Lithodesmiales</taxon>
        <taxon>Lithodesmiaceae</taxon>
        <taxon>Ditylum</taxon>
    </lineage>
</organism>
<evidence type="ECO:0000256" key="4">
    <source>
        <dbReference type="SAM" id="Coils"/>
    </source>
</evidence>
<feature type="compositionally biased region" description="Basic residues" evidence="5">
    <location>
        <begin position="1"/>
        <end position="12"/>
    </location>
</feature>
<protein>
    <submittedName>
        <fullName evidence="7">Uncharacterized protein</fullName>
    </submittedName>
</protein>
<keyword evidence="2 3" id="KW-0802">TPR repeat</keyword>
<dbReference type="InterPro" id="IPR047150">
    <property type="entry name" value="SGT"/>
</dbReference>
<dbReference type="Pfam" id="PF13181">
    <property type="entry name" value="TPR_8"/>
    <property type="match status" value="1"/>
</dbReference>
<proteinExistence type="predicted"/>
<dbReference type="InterPro" id="IPR019734">
    <property type="entry name" value="TPR_rpt"/>
</dbReference>
<evidence type="ECO:0000256" key="5">
    <source>
        <dbReference type="SAM" id="MobiDB-lite"/>
    </source>
</evidence>
<feature type="repeat" description="TPR" evidence="3">
    <location>
        <begin position="124"/>
        <end position="157"/>
    </location>
</feature>
<reference evidence="7" key="1">
    <citation type="submission" date="2021-01" db="EMBL/GenBank/DDBJ databases">
        <authorList>
            <person name="Corre E."/>
            <person name="Pelletier E."/>
            <person name="Niang G."/>
            <person name="Scheremetjew M."/>
            <person name="Finn R."/>
            <person name="Kale V."/>
            <person name="Holt S."/>
            <person name="Cochrane G."/>
            <person name="Meng A."/>
            <person name="Brown T."/>
            <person name="Cohen L."/>
        </authorList>
    </citation>
    <scope>NUCLEOTIDE SEQUENCE</scope>
    <source>
        <strain evidence="7">GSO104</strain>
    </source>
</reference>
<dbReference type="GO" id="GO:0006620">
    <property type="term" value="P:post-translational protein targeting to endoplasmic reticulum membrane"/>
    <property type="evidence" value="ECO:0007669"/>
    <property type="project" value="TreeGrafter"/>
</dbReference>
<dbReference type="PROSITE" id="PS50005">
    <property type="entry name" value="TPR"/>
    <property type="match status" value="2"/>
</dbReference>
<feature type="compositionally biased region" description="Low complexity" evidence="5">
    <location>
        <begin position="286"/>
        <end position="303"/>
    </location>
</feature>
<sequence length="420" mass="46051">MEKAKKKLLQQKKQKDGDEESGNGKRNTLRRKGDENNGENSTDINGPETAPSPSRLSSMKSNISSQSSPNRWGPQRHHHHKRDSPIRSGVGHEECHQSRNMAPSTISNAEEEEAKQHLIDQKEADKLKLEGNAYMSTKEYKNAIDAYTAAIRLNPAGSSSHVYFSNRAAALCYLERYEEAEMDSERSLALRPEYSKAHARLGLSRFFLGDYEGSVEAYTAALRLDPTNAASRSYLAKACKKLDEMRTSMVEVDGADDINDDSAVVKNNAAGLQINDATNDASDGDASMTARSPPMSSSAPPSSRVVAVKTAATAIAMDNSSDSLPKPTLDDFIAEMERISELLKEEEIDCDNLSRSSQDVGGEAGDAIDSLLNDPHMMEIIDSLYLDEKSLNNVKSRMNDPSVVDALMEARQVSLTESEI</sequence>
<feature type="region of interest" description="Disordered" evidence="5">
    <location>
        <begin position="1"/>
        <end position="105"/>
    </location>
</feature>
<dbReference type="EMBL" id="HBNS01011336">
    <property type="protein sequence ID" value="CAE4596283.1"/>
    <property type="molecule type" value="Transcribed_RNA"/>
</dbReference>
<dbReference type="EMBL" id="HBNS01011335">
    <property type="protein sequence ID" value="CAE4596282.1"/>
    <property type="molecule type" value="Transcribed_RNA"/>
</dbReference>
<dbReference type="SMART" id="SM00028">
    <property type="entry name" value="TPR"/>
    <property type="match status" value="3"/>
</dbReference>
<feature type="compositionally biased region" description="Low complexity" evidence="5">
    <location>
        <begin position="57"/>
        <end position="68"/>
    </location>
</feature>
<dbReference type="Pfam" id="PF13414">
    <property type="entry name" value="TPR_11"/>
    <property type="match status" value="1"/>
</dbReference>
<evidence type="ECO:0000313" key="7">
    <source>
        <dbReference type="EMBL" id="CAE4596283.1"/>
    </source>
</evidence>
<dbReference type="AlphaFoldDB" id="A0A6V2CZ77"/>
<name>A0A6V2CZ77_9STRA</name>
<evidence type="ECO:0000313" key="6">
    <source>
        <dbReference type="EMBL" id="CAE4596282.1"/>
    </source>
</evidence>
<dbReference type="Gene3D" id="1.25.40.10">
    <property type="entry name" value="Tetratricopeptide repeat domain"/>
    <property type="match status" value="1"/>
</dbReference>
<dbReference type="PANTHER" id="PTHR45831">
    <property type="entry name" value="LD24721P"/>
    <property type="match status" value="1"/>
</dbReference>
<accession>A0A6V2CZ77</accession>
<dbReference type="GO" id="GO:0016020">
    <property type="term" value="C:membrane"/>
    <property type="evidence" value="ECO:0007669"/>
    <property type="project" value="TreeGrafter"/>
</dbReference>
<feature type="region of interest" description="Disordered" evidence="5">
    <location>
        <begin position="275"/>
        <end position="303"/>
    </location>
</feature>
<gene>
    <name evidence="6" type="ORF">DBRI00130_LOCUS9164</name>
    <name evidence="7" type="ORF">DBRI00130_LOCUS9165</name>
</gene>
<keyword evidence="1" id="KW-0677">Repeat</keyword>
<feature type="repeat" description="TPR" evidence="3">
    <location>
        <begin position="195"/>
        <end position="228"/>
    </location>
</feature>
<dbReference type="GO" id="GO:0072380">
    <property type="term" value="C:TRC complex"/>
    <property type="evidence" value="ECO:0007669"/>
    <property type="project" value="TreeGrafter"/>
</dbReference>
<evidence type="ECO:0000256" key="3">
    <source>
        <dbReference type="PROSITE-ProRule" id="PRU00339"/>
    </source>
</evidence>
<evidence type="ECO:0000256" key="1">
    <source>
        <dbReference type="ARBA" id="ARBA00022737"/>
    </source>
</evidence>
<keyword evidence="4" id="KW-0175">Coiled coil</keyword>
<dbReference type="SUPFAM" id="SSF48452">
    <property type="entry name" value="TPR-like"/>
    <property type="match status" value="1"/>
</dbReference>
<feature type="coiled-coil region" evidence="4">
    <location>
        <begin position="329"/>
        <end position="356"/>
    </location>
</feature>
<dbReference type="GO" id="GO:0060090">
    <property type="term" value="F:molecular adaptor activity"/>
    <property type="evidence" value="ECO:0007669"/>
    <property type="project" value="TreeGrafter"/>
</dbReference>
<dbReference type="PANTHER" id="PTHR45831:SF4">
    <property type="match status" value="1"/>
</dbReference>
<dbReference type="InterPro" id="IPR011990">
    <property type="entry name" value="TPR-like_helical_dom_sf"/>
</dbReference>
<evidence type="ECO:0000256" key="2">
    <source>
        <dbReference type="ARBA" id="ARBA00022803"/>
    </source>
</evidence>